<dbReference type="InterPro" id="IPR006016">
    <property type="entry name" value="UspA"/>
</dbReference>
<dbReference type="Proteomes" id="UP000812270">
    <property type="component" value="Unassembled WGS sequence"/>
</dbReference>
<dbReference type="Pfam" id="PF00582">
    <property type="entry name" value="Usp"/>
    <property type="match status" value="1"/>
</dbReference>
<feature type="domain" description="UspA" evidence="2">
    <location>
        <begin position="1"/>
        <end position="140"/>
    </location>
</feature>
<dbReference type="PANTHER" id="PTHR46268:SF6">
    <property type="entry name" value="UNIVERSAL STRESS PROTEIN UP12"/>
    <property type="match status" value="1"/>
</dbReference>
<dbReference type="AlphaFoldDB" id="A0A9E2W3M6"/>
<dbReference type="RefSeq" id="WP_217790036.1">
    <property type="nucleotide sequence ID" value="NZ_JAHSPG010000002.1"/>
</dbReference>
<evidence type="ECO:0000256" key="1">
    <source>
        <dbReference type="ARBA" id="ARBA00008791"/>
    </source>
</evidence>
<comment type="caution">
    <text evidence="3">The sequence shown here is derived from an EMBL/GenBank/DDBJ whole genome shotgun (WGS) entry which is preliminary data.</text>
</comment>
<proteinExistence type="inferred from homology"/>
<name>A0A9E2W3M6_9BACT</name>
<evidence type="ECO:0000259" key="2">
    <source>
        <dbReference type="Pfam" id="PF00582"/>
    </source>
</evidence>
<keyword evidence="4" id="KW-1185">Reference proteome</keyword>
<sequence>MKTILIGVDYSESSKNAALYGVKLAKSSQSMVILQHVYLLPTPVSEVPYLFTPFDDIQHENEKELQKEAERLTELVPGVEIQTIVSVGLPAATMIDTAEENNVNLIVLGMKQYASGMEKLIGSTADEASRLSKIPVLAIPPGSFFEPVQTVTYATDFSYKLNPIGLETLKTILTDFNAKLQIVNIKKVEEEISTVAYNQCVANFNKVFEGIDHNFYTHINNNVEEGLMTFLLENHSQILVMVAHRHSFFARIFKIQHTKEMLHSTYIPLLILNDK</sequence>
<gene>
    <name evidence="3" type="ORF">KTO63_04675</name>
</gene>
<evidence type="ECO:0000313" key="4">
    <source>
        <dbReference type="Proteomes" id="UP000812270"/>
    </source>
</evidence>
<dbReference type="EMBL" id="JAHSPG010000002">
    <property type="protein sequence ID" value="MBV4356433.1"/>
    <property type="molecule type" value="Genomic_DNA"/>
</dbReference>
<evidence type="ECO:0000313" key="3">
    <source>
        <dbReference type="EMBL" id="MBV4356433.1"/>
    </source>
</evidence>
<organism evidence="3 4">
    <name type="scientific">Pinibacter aurantiacus</name>
    <dbReference type="NCBI Taxonomy" id="2851599"/>
    <lineage>
        <taxon>Bacteria</taxon>
        <taxon>Pseudomonadati</taxon>
        <taxon>Bacteroidota</taxon>
        <taxon>Chitinophagia</taxon>
        <taxon>Chitinophagales</taxon>
        <taxon>Chitinophagaceae</taxon>
        <taxon>Pinibacter</taxon>
    </lineage>
</organism>
<reference evidence="3" key="1">
    <citation type="submission" date="2021-06" db="EMBL/GenBank/DDBJ databases">
        <authorList>
            <person name="Huq M.A."/>
        </authorList>
    </citation>
    <scope>NUCLEOTIDE SEQUENCE</scope>
    <source>
        <strain evidence="3">MAH-26</strain>
    </source>
</reference>
<protein>
    <submittedName>
        <fullName evidence="3">Universal stress protein</fullName>
    </submittedName>
</protein>
<comment type="similarity">
    <text evidence="1">Belongs to the universal stress protein A family.</text>
</comment>
<dbReference type="CDD" id="cd00293">
    <property type="entry name" value="USP-like"/>
    <property type="match status" value="1"/>
</dbReference>
<accession>A0A9E2W3M6</accession>
<dbReference type="PANTHER" id="PTHR46268">
    <property type="entry name" value="STRESS RESPONSE PROTEIN NHAX"/>
    <property type="match status" value="1"/>
</dbReference>